<evidence type="ECO:0000313" key="3">
    <source>
        <dbReference type="Proteomes" id="UP000615446"/>
    </source>
</evidence>
<dbReference type="PANTHER" id="PTHR37845">
    <property type="entry name" value="SEQUENCE ORPHAN"/>
    <property type="match status" value="1"/>
</dbReference>
<reference evidence="2" key="1">
    <citation type="submission" date="2019-10" db="EMBL/GenBank/DDBJ databases">
        <title>Conservation and host-specific expression of non-tandemly repeated heterogenous ribosome RNA gene in arbuscular mycorrhizal fungi.</title>
        <authorList>
            <person name="Maeda T."/>
            <person name="Kobayashi Y."/>
            <person name="Nakagawa T."/>
            <person name="Ezawa T."/>
            <person name="Yamaguchi K."/>
            <person name="Bino T."/>
            <person name="Nishimoto Y."/>
            <person name="Shigenobu S."/>
            <person name="Kawaguchi M."/>
        </authorList>
    </citation>
    <scope>NUCLEOTIDE SEQUENCE</scope>
    <source>
        <strain evidence="2">HR1</strain>
    </source>
</reference>
<keyword evidence="1" id="KW-0812">Transmembrane</keyword>
<comment type="caution">
    <text evidence="2">The sequence shown here is derived from an EMBL/GenBank/DDBJ whole genome shotgun (WGS) entry which is preliminary data.</text>
</comment>
<proteinExistence type="predicted"/>
<gene>
    <name evidence="2" type="ORF">RCL2_001540500</name>
</gene>
<dbReference type="OrthoDB" id="275936at2759"/>
<keyword evidence="1" id="KW-0472">Membrane</keyword>
<evidence type="ECO:0000313" key="2">
    <source>
        <dbReference type="EMBL" id="GES88453.1"/>
    </source>
</evidence>
<keyword evidence="1" id="KW-1133">Transmembrane helix</keyword>
<feature type="transmembrane region" description="Helical" evidence="1">
    <location>
        <begin position="7"/>
        <end position="29"/>
    </location>
</feature>
<feature type="transmembrane region" description="Helical" evidence="1">
    <location>
        <begin position="41"/>
        <end position="62"/>
    </location>
</feature>
<name>A0A8H3LNB7_9GLOM</name>
<dbReference type="InterPro" id="IPR038781">
    <property type="entry name" value="C365.16-ike"/>
</dbReference>
<evidence type="ECO:0000256" key="1">
    <source>
        <dbReference type="SAM" id="Phobius"/>
    </source>
</evidence>
<dbReference type="Proteomes" id="UP000615446">
    <property type="component" value="Unassembled WGS sequence"/>
</dbReference>
<dbReference type="EMBL" id="BLAL01000178">
    <property type="protein sequence ID" value="GES88453.1"/>
    <property type="molecule type" value="Genomic_DNA"/>
</dbReference>
<accession>A0A8H3LNB7</accession>
<dbReference type="AlphaFoldDB" id="A0A8H3LNB7"/>
<dbReference type="PANTHER" id="PTHR37845:SF1">
    <property type="entry name" value="SEQUENCE ORPHAN"/>
    <property type="match status" value="1"/>
</dbReference>
<sequence>MEYEKGCLTALSYLLIPYCIFPNSFYLYQRHSFFTNSRIDLIAAASAAFTVSPFIAIVDRSIIENTSGRNKLGTALKNGFIGLLTKPHRLIRSPSFLLVFGVYFSTYATANTIETIGERLEKDSQTPKFIGTTVANMTTCIFKDRAFTRMFGTVAPKGLPLASYGLFVARDALTIGASFNMPDTVASEFKRRGLILDDDRAINAAQVLCPAVVQLVSCPLHLFGLDYYNRPHVPLTSRVGLISKLYFKTTITRIARIAPAFGIGGIGNRIVKERGNEFIQTIGGVVPHTS</sequence>
<protein>
    <submittedName>
        <fullName evidence="2">Uncharacterized protein</fullName>
    </submittedName>
</protein>
<organism evidence="2 3">
    <name type="scientific">Rhizophagus clarus</name>
    <dbReference type="NCBI Taxonomy" id="94130"/>
    <lineage>
        <taxon>Eukaryota</taxon>
        <taxon>Fungi</taxon>
        <taxon>Fungi incertae sedis</taxon>
        <taxon>Mucoromycota</taxon>
        <taxon>Glomeromycotina</taxon>
        <taxon>Glomeromycetes</taxon>
        <taxon>Glomerales</taxon>
        <taxon>Glomeraceae</taxon>
        <taxon>Rhizophagus</taxon>
    </lineage>
</organism>
<dbReference type="GO" id="GO:0005739">
    <property type="term" value="C:mitochondrion"/>
    <property type="evidence" value="ECO:0007669"/>
    <property type="project" value="TreeGrafter"/>
</dbReference>